<dbReference type="GO" id="GO:0016787">
    <property type="term" value="F:hydrolase activity"/>
    <property type="evidence" value="ECO:0007669"/>
    <property type="project" value="UniProtKB-KW"/>
</dbReference>
<feature type="domain" description="Alpha/beta hydrolase fold-3" evidence="5">
    <location>
        <begin position="139"/>
        <end position="370"/>
    </location>
</feature>
<dbReference type="InterPro" id="IPR050300">
    <property type="entry name" value="GDXG_lipolytic_enzyme"/>
</dbReference>
<evidence type="ECO:0000256" key="2">
    <source>
        <dbReference type="ARBA" id="ARBA00022801"/>
    </source>
</evidence>
<keyword evidence="7" id="KW-1185">Reference proteome</keyword>
<dbReference type="PANTHER" id="PTHR48081:SF26">
    <property type="entry name" value="ALPHA_BETA HYDROLASE FOLD-3 DOMAIN-CONTAINING PROTEIN"/>
    <property type="match status" value="1"/>
</dbReference>
<keyword evidence="4" id="KW-0472">Membrane</keyword>
<keyword evidence="2 6" id="KW-0378">Hydrolase</keyword>
<keyword evidence="4" id="KW-1133">Transmembrane helix</keyword>
<evidence type="ECO:0000313" key="7">
    <source>
        <dbReference type="Proteomes" id="UP000294933"/>
    </source>
</evidence>
<dbReference type="InterPro" id="IPR033140">
    <property type="entry name" value="Lipase_GDXG_put_SER_AS"/>
</dbReference>
<sequence>MIYNFRYQPLKSIYVTYAVLSVIFVRLPWWTLVSLISRPRPSWTLKRAILVRLTRYFMGINYRIFTLRAVPDHRAITGGKSVKGVWVDPVPNFVVGQVKEWADQANVKPIRIPGYWQDKKGHSFSIGQKPTADEKVLYLLHGGGYIALSAHPGDVTSNIARGILKYSSEIKRSFAIEYRLSSSAPLPVANPFPAALIDALAGYNYLVNVVGYSPSQIVIAGDSAGGNLALALTRYLVDNPIPSLPVPGGILLLSPWCDLGPSHQKPGSSAYAFGNSDFLVPPGKKGTGGWATTSFVGVLGSASAKTNIYLSPASHHVANGGYKAFPPSFIVAGGAELLYDQIVTLKGRMEADMGKDNLRYFEAKDGVHDYLVFPWHEPERGQTLRAIAEWISGL</sequence>
<name>A0A4Y7Q5E5_9AGAM</name>
<dbReference type="EMBL" id="ML170174">
    <property type="protein sequence ID" value="TDL22625.1"/>
    <property type="molecule type" value="Genomic_DNA"/>
</dbReference>
<protein>
    <submittedName>
        <fullName evidence="6">Alpha beta-hydrolase</fullName>
    </submittedName>
</protein>
<dbReference type="PANTHER" id="PTHR48081">
    <property type="entry name" value="AB HYDROLASE SUPERFAMILY PROTEIN C4A8.06C"/>
    <property type="match status" value="1"/>
</dbReference>
<feature type="active site" evidence="3">
    <location>
        <position position="223"/>
    </location>
</feature>
<dbReference type="VEuPathDB" id="FungiDB:BD410DRAFT_722640"/>
<dbReference type="AlphaFoldDB" id="A0A4Y7Q5E5"/>
<reference evidence="6 7" key="1">
    <citation type="submission" date="2018-06" db="EMBL/GenBank/DDBJ databases">
        <title>A transcriptomic atlas of mushroom development highlights an independent origin of complex multicellularity.</title>
        <authorList>
            <consortium name="DOE Joint Genome Institute"/>
            <person name="Krizsan K."/>
            <person name="Almasi E."/>
            <person name="Merenyi Z."/>
            <person name="Sahu N."/>
            <person name="Viragh M."/>
            <person name="Koszo T."/>
            <person name="Mondo S."/>
            <person name="Kiss B."/>
            <person name="Balint B."/>
            <person name="Kues U."/>
            <person name="Barry K."/>
            <person name="Hegedus J.C."/>
            <person name="Henrissat B."/>
            <person name="Johnson J."/>
            <person name="Lipzen A."/>
            <person name="Ohm R."/>
            <person name="Nagy I."/>
            <person name="Pangilinan J."/>
            <person name="Yan J."/>
            <person name="Xiong Y."/>
            <person name="Grigoriev I.V."/>
            <person name="Hibbett D.S."/>
            <person name="Nagy L.G."/>
        </authorList>
    </citation>
    <scope>NUCLEOTIDE SEQUENCE [LARGE SCALE GENOMIC DNA]</scope>
    <source>
        <strain evidence="6 7">SZMC22713</strain>
    </source>
</reference>
<dbReference type="PROSITE" id="PS01174">
    <property type="entry name" value="LIPASE_GDXG_SER"/>
    <property type="match status" value="1"/>
</dbReference>
<comment type="similarity">
    <text evidence="1">Belongs to the 'GDXG' lipolytic enzyme family.</text>
</comment>
<dbReference type="STRING" id="50990.A0A4Y7Q5E5"/>
<dbReference type="Proteomes" id="UP000294933">
    <property type="component" value="Unassembled WGS sequence"/>
</dbReference>
<accession>A0A4Y7Q5E5</accession>
<evidence type="ECO:0000256" key="1">
    <source>
        <dbReference type="ARBA" id="ARBA00010515"/>
    </source>
</evidence>
<proteinExistence type="inferred from homology"/>
<evidence type="ECO:0000313" key="6">
    <source>
        <dbReference type="EMBL" id="TDL22625.1"/>
    </source>
</evidence>
<dbReference type="OrthoDB" id="2152029at2759"/>
<dbReference type="InterPro" id="IPR013094">
    <property type="entry name" value="AB_hydrolase_3"/>
</dbReference>
<gene>
    <name evidence="6" type="ORF">BD410DRAFT_722640</name>
</gene>
<dbReference type="SUPFAM" id="SSF53474">
    <property type="entry name" value="alpha/beta-Hydrolases"/>
    <property type="match status" value="1"/>
</dbReference>
<evidence type="ECO:0000256" key="4">
    <source>
        <dbReference type="SAM" id="Phobius"/>
    </source>
</evidence>
<dbReference type="InterPro" id="IPR029058">
    <property type="entry name" value="AB_hydrolase_fold"/>
</dbReference>
<feature type="transmembrane region" description="Helical" evidence="4">
    <location>
        <begin position="12"/>
        <end position="32"/>
    </location>
</feature>
<dbReference type="Gene3D" id="3.40.50.1820">
    <property type="entry name" value="alpha/beta hydrolase"/>
    <property type="match status" value="1"/>
</dbReference>
<organism evidence="6 7">
    <name type="scientific">Rickenella mellea</name>
    <dbReference type="NCBI Taxonomy" id="50990"/>
    <lineage>
        <taxon>Eukaryota</taxon>
        <taxon>Fungi</taxon>
        <taxon>Dikarya</taxon>
        <taxon>Basidiomycota</taxon>
        <taxon>Agaricomycotina</taxon>
        <taxon>Agaricomycetes</taxon>
        <taxon>Hymenochaetales</taxon>
        <taxon>Rickenellaceae</taxon>
        <taxon>Rickenella</taxon>
    </lineage>
</organism>
<evidence type="ECO:0000256" key="3">
    <source>
        <dbReference type="PROSITE-ProRule" id="PRU10038"/>
    </source>
</evidence>
<evidence type="ECO:0000259" key="5">
    <source>
        <dbReference type="Pfam" id="PF07859"/>
    </source>
</evidence>
<dbReference type="Pfam" id="PF07859">
    <property type="entry name" value="Abhydrolase_3"/>
    <property type="match status" value="1"/>
</dbReference>
<keyword evidence="4" id="KW-0812">Transmembrane</keyword>